<protein>
    <submittedName>
        <fullName evidence="2">Uncharacterized protein</fullName>
    </submittedName>
</protein>
<feature type="transmembrane region" description="Helical" evidence="1">
    <location>
        <begin position="129"/>
        <end position="148"/>
    </location>
</feature>
<dbReference type="EMBL" id="DSOK01000324">
    <property type="protein sequence ID" value="HEN16104.1"/>
    <property type="molecule type" value="Genomic_DNA"/>
</dbReference>
<reference evidence="2" key="1">
    <citation type="journal article" date="2020" name="mSystems">
        <title>Genome- and Community-Level Interaction Insights into Carbon Utilization and Element Cycling Functions of Hydrothermarchaeota in Hydrothermal Sediment.</title>
        <authorList>
            <person name="Zhou Z."/>
            <person name="Liu Y."/>
            <person name="Xu W."/>
            <person name="Pan J."/>
            <person name="Luo Z.H."/>
            <person name="Li M."/>
        </authorList>
    </citation>
    <scope>NUCLEOTIDE SEQUENCE [LARGE SCALE GENOMIC DNA]</scope>
    <source>
        <strain evidence="2">SpSt-339</strain>
    </source>
</reference>
<evidence type="ECO:0000313" key="2">
    <source>
        <dbReference type="EMBL" id="HEN16104.1"/>
    </source>
</evidence>
<keyword evidence="1" id="KW-0812">Transmembrane</keyword>
<evidence type="ECO:0000256" key="1">
    <source>
        <dbReference type="SAM" id="Phobius"/>
    </source>
</evidence>
<proteinExistence type="predicted"/>
<accession>A0A7C2JYY5</accession>
<gene>
    <name evidence="2" type="ORF">ENQ76_11635</name>
</gene>
<name>A0A7C2JYY5_9PLAN</name>
<sequence length="162" mass="17426">MASLLANVIGAPTAGKSPLELIRVYLTFPLGEKALQLASQQTDVYAIGDGVMLAIGCCLYLATGMVLGVPFFVALVRLTEGKSVVQRLAVATVLSLILWVVNFYGLLSWIQPALIGGNWITDPAVLPPWVAAVTHLVFGWTLALMYPLGRFQPYQQPTTAHS</sequence>
<comment type="caution">
    <text evidence="2">The sequence shown here is derived from an EMBL/GenBank/DDBJ whole genome shotgun (WGS) entry which is preliminary data.</text>
</comment>
<organism evidence="2">
    <name type="scientific">Schlesneria paludicola</name>
    <dbReference type="NCBI Taxonomy" id="360056"/>
    <lineage>
        <taxon>Bacteria</taxon>
        <taxon>Pseudomonadati</taxon>
        <taxon>Planctomycetota</taxon>
        <taxon>Planctomycetia</taxon>
        <taxon>Planctomycetales</taxon>
        <taxon>Planctomycetaceae</taxon>
        <taxon>Schlesneria</taxon>
    </lineage>
</organism>
<dbReference type="AlphaFoldDB" id="A0A7C2JYY5"/>
<keyword evidence="1" id="KW-1133">Transmembrane helix</keyword>
<feature type="transmembrane region" description="Helical" evidence="1">
    <location>
        <begin position="88"/>
        <end position="109"/>
    </location>
</feature>
<feature type="transmembrane region" description="Helical" evidence="1">
    <location>
        <begin position="51"/>
        <end position="76"/>
    </location>
</feature>
<keyword evidence="1" id="KW-0472">Membrane</keyword>